<protein>
    <recommendedName>
        <fullName evidence="4">HTH La-type RNA-binding domain-containing protein</fullName>
    </recommendedName>
</protein>
<gene>
    <name evidence="5" type="ORF">SLEP1_g4182</name>
</gene>
<dbReference type="Gene3D" id="1.10.10.10">
    <property type="entry name" value="Winged helix-like DNA-binding domain superfamily/Winged helix DNA-binding domain"/>
    <property type="match status" value="1"/>
</dbReference>
<feature type="region of interest" description="Disordered" evidence="3">
    <location>
        <begin position="134"/>
        <end position="321"/>
    </location>
</feature>
<proteinExistence type="predicted"/>
<evidence type="ECO:0000256" key="2">
    <source>
        <dbReference type="PROSITE-ProRule" id="PRU00332"/>
    </source>
</evidence>
<evidence type="ECO:0000256" key="1">
    <source>
        <dbReference type="ARBA" id="ARBA00022884"/>
    </source>
</evidence>
<dbReference type="InterPro" id="IPR045180">
    <property type="entry name" value="La_dom_prot"/>
</dbReference>
<evidence type="ECO:0000313" key="5">
    <source>
        <dbReference type="EMBL" id="GKU90142.1"/>
    </source>
</evidence>
<dbReference type="EMBL" id="BPVZ01000004">
    <property type="protein sequence ID" value="GKU90142.1"/>
    <property type="molecule type" value="Genomic_DNA"/>
</dbReference>
<dbReference type="Pfam" id="PF05383">
    <property type="entry name" value="La"/>
    <property type="match status" value="1"/>
</dbReference>
<dbReference type="InterPro" id="IPR036390">
    <property type="entry name" value="WH_DNA-bd_sf"/>
</dbReference>
<dbReference type="InterPro" id="IPR006630">
    <property type="entry name" value="La_HTH"/>
</dbReference>
<dbReference type="PANTHER" id="PTHR22792">
    <property type="entry name" value="LUPUS LA PROTEIN-RELATED"/>
    <property type="match status" value="1"/>
</dbReference>
<name>A0AAV5HMV5_9ROSI</name>
<keyword evidence="6" id="KW-1185">Reference proteome</keyword>
<feature type="region of interest" description="Disordered" evidence="3">
    <location>
        <begin position="1"/>
        <end position="29"/>
    </location>
</feature>
<feature type="compositionally biased region" description="Basic and acidic residues" evidence="3">
    <location>
        <begin position="502"/>
        <end position="512"/>
    </location>
</feature>
<dbReference type="InterPro" id="IPR036388">
    <property type="entry name" value="WH-like_DNA-bd_sf"/>
</dbReference>
<feature type="compositionally biased region" description="Pro residues" evidence="3">
    <location>
        <begin position="218"/>
        <end position="235"/>
    </location>
</feature>
<evidence type="ECO:0000259" key="4">
    <source>
        <dbReference type="PROSITE" id="PS50961"/>
    </source>
</evidence>
<feature type="region of interest" description="Disordered" evidence="3">
    <location>
        <begin position="491"/>
        <end position="534"/>
    </location>
</feature>
<dbReference type="PANTHER" id="PTHR22792:SF155">
    <property type="entry name" value="LA-RELATED PROTEIN 1C-LIKE"/>
    <property type="match status" value="1"/>
</dbReference>
<dbReference type="SMART" id="SM00715">
    <property type="entry name" value="LA"/>
    <property type="match status" value="1"/>
</dbReference>
<dbReference type="AlphaFoldDB" id="A0AAV5HMV5"/>
<reference evidence="5 6" key="1">
    <citation type="journal article" date="2021" name="Commun. Biol.">
        <title>The genome of Shorea leprosula (Dipterocarpaceae) highlights the ecological relevance of drought in aseasonal tropical rainforests.</title>
        <authorList>
            <person name="Ng K.K.S."/>
            <person name="Kobayashi M.J."/>
            <person name="Fawcett J.A."/>
            <person name="Hatakeyama M."/>
            <person name="Paape T."/>
            <person name="Ng C.H."/>
            <person name="Ang C.C."/>
            <person name="Tnah L.H."/>
            <person name="Lee C.T."/>
            <person name="Nishiyama T."/>
            <person name="Sese J."/>
            <person name="O'Brien M.J."/>
            <person name="Copetti D."/>
            <person name="Mohd Noor M.I."/>
            <person name="Ong R.C."/>
            <person name="Putra M."/>
            <person name="Sireger I.Z."/>
            <person name="Indrioko S."/>
            <person name="Kosugi Y."/>
            <person name="Izuno A."/>
            <person name="Isagi Y."/>
            <person name="Lee S.L."/>
            <person name="Shimizu K.K."/>
        </authorList>
    </citation>
    <scope>NUCLEOTIDE SEQUENCE [LARGE SCALE GENOMIC DNA]</scope>
    <source>
        <strain evidence="5">214</strain>
    </source>
</reference>
<dbReference type="PROSITE" id="PS50961">
    <property type="entry name" value="HTH_LA"/>
    <property type="match status" value="1"/>
</dbReference>
<accession>A0AAV5HMV5</accession>
<dbReference type="Proteomes" id="UP001054252">
    <property type="component" value="Unassembled WGS sequence"/>
</dbReference>
<feature type="compositionally biased region" description="Gly residues" evidence="3">
    <location>
        <begin position="201"/>
        <end position="214"/>
    </location>
</feature>
<dbReference type="GO" id="GO:0003723">
    <property type="term" value="F:RNA binding"/>
    <property type="evidence" value="ECO:0007669"/>
    <property type="project" value="UniProtKB-UniRule"/>
</dbReference>
<sequence>MTADSSSNHHSPRDGVNTNSPQFRRKNLPCPWVQVVRREPESILNANHSPSSPSSPPAVNFMTEKNSDFSPSKEAAAAAATSVQQTALDNHVVADGSDLNSNNAGGRPKKPAWNKPSKGVVEVSPLGAMSWPALSESARASSRSSPDGSSRTVSDGSASTSQGPVNPHSAQRQAPANVNPNSIPNRTTAGMSGRQKNSRRGSGGGNNSGGGSVQGGFPHPPPPSPPPFLVLPLPPVSGFLPAMPDPSLQEPQYRPAGGLVSQPKMVNDHRPSRRGSYGRGDGAYQNSFGRRDQDRGNYGNTRDVHMQPHRGQNRGMVRPPGPPLPNAPSFVPQLVRPFGNPIGYPDFIYLRPTMPLEPFRGVPPYIAPPHPMVMHPSEPSLSAKLVYQIDYYFSDVNLVKDDFLKSNMDEQGWVPIFLIAGFPRVRSLTTNIQSILDALRGSTIVEVQGDKVRKRDDWIKWISSSSRVSSDSGSLSRAGTSAENLAAALDKITVGEHATNPHTEDSSRRHSSELTGQSQLSSGEGSEDMCSNKQ</sequence>
<feature type="region of interest" description="Disordered" evidence="3">
    <location>
        <begin position="41"/>
        <end position="121"/>
    </location>
</feature>
<feature type="compositionally biased region" description="Polar residues" evidence="3">
    <location>
        <begin position="155"/>
        <end position="190"/>
    </location>
</feature>
<organism evidence="5 6">
    <name type="scientific">Rubroshorea leprosula</name>
    <dbReference type="NCBI Taxonomy" id="152421"/>
    <lineage>
        <taxon>Eukaryota</taxon>
        <taxon>Viridiplantae</taxon>
        <taxon>Streptophyta</taxon>
        <taxon>Embryophyta</taxon>
        <taxon>Tracheophyta</taxon>
        <taxon>Spermatophyta</taxon>
        <taxon>Magnoliopsida</taxon>
        <taxon>eudicotyledons</taxon>
        <taxon>Gunneridae</taxon>
        <taxon>Pentapetalae</taxon>
        <taxon>rosids</taxon>
        <taxon>malvids</taxon>
        <taxon>Malvales</taxon>
        <taxon>Dipterocarpaceae</taxon>
        <taxon>Rubroshorea</taxon>
    </lineage>
</organism>
<evidence type="ECO:0000256" key="3">
    <source>
        <dbReference type="SAM" id="MobiDB-lite"/>
    </source>
</evidence>
<comment type="caution">
    <text evidence="5">The sequence shown here is derived from an EMBL/GenBank/DDBJ whole genome shotgun (WGS) entry which is preliminary data.</text>
</comment>
<dbReference type="SUPFAM" id="SSF46785">
    <property type="entry name" value="Winged helix' DNA-binding domain"/>
    <property type="match status" value="1"/>
</dbReference>
<feature type="compositionally biased region" description="Low complexity" evidence="3">
    <location>
        <begin position="134"/>
        <end position="154"/>
    </location>
</feature>
<keyword evidence="1 2" id="KW-0694">RNA-binding</keyword>
<dbReference type="CDD" id="cd07323">
    <property type="entry name" value="LAM"/>
    <property type="match status" value="1"/>
</dbReference>
<evidence type="ECO:0000313" key="6">
    <source>
        <dbReference type="Proteomes" id="UP001054252"/>
    </source>
</evidence>
<feature type="domain" description="HTH La-type RNA-binding" evidence="4">
    <location>
        <begin position="375"/>
        <end position="464"/>
    </location>
</feature>